<keyword evidence="1" id="KW-1133">Transmembrane helix</keyword>
<feature type="transmembrane region" description="Helical" evidence="1">
    <location>
        <begin position="44"/>
        <end position="62"/>
    </location>
</feature>
<dbReference type="Proteomes" id="UP000232101">
    <property type="component" value="Unassembled WGS sequence"/>
</dbReference>
<evidence type="ECO:0000256" key="1">
    <source>
        <dbReference type="SAM" id="Phobius"/>
    </source>
</evidence>
<keyword evidence="1" id="KW-0472">Membrane</keyword>
<gene>
    <name evidence="2" type="ORF">CWD94_04515</name>
</gene>
<protein>
    <submittedName>
        <fullName evidence="2">Uncharacterized protein</fullName>
    </submittedName>
</protein>
<keyword evidence="1" id="KW-0812">Transmembrane</keyword>
<organism evidence="2 3">
    <name type="scientific">Lysinibacillus xylanilyticus</name>
    <dbReference type="NCBI Taxonomy" id="582475"/>
    <lineage>
        <taxon>Bacteria</taxon>
        <taxon>Bacillati</taxon>
        <taxon>Bacillota</taxon>
        <taxon>Bacilli</taxon>
        <taxon>Bacillales</taxon>
        <taxon>Bacillaceae</taxon>
        <taxon>Lysinibacillus</taxon>
    </lineage>
</organism>
<feature type="transmembrane region" description="Helical" evidence="1">
    <location>
        <begin position="21"/>
        <end position="38"/>
    </location>
</feature>
<accession>A0A2M9QA48</accession>
<name>A0A2M9QA48_9BACI</name>
<proteinExistence type="predicted"/>
<reference evidence="2 3" key="1">
    <citation type="submission" date="2017-11" db="EMBL/GenBank/DDBJ databases">
        <title>Bacterial isolate from king chilli rhizosphere.</title>
        <authorList>
            <person name="Takhelmayum P."/>
            <person name="Sarangthem I."/>
        </authorList>
    </citation>
    <scope>NUCLEOTIDE SEQUENCE [LARGE SCALE GENOMIC DNA]</scope>
    <source>
        <strain evidence="3">t26</strain>
    </source>
</reference>
<dbReference type="AlphaFoldDB" id="A0A2M9QA48"/>
<sequence>MRRPKLYFTIPCRNQIWLWRSILFIKAVILIATLYIIINTTIQSYLVAALILFLAFFILKLVPMPFQNSIDVYYDRLVYKTKIKEVELYFSQIAFIDQDVVSDRKDEPYYQGIEFLDESMKSLLYIEGIGYSYEGLVTLCNRICSINQEFTSFKNTTSAFDFNFDEKAEI</sequence>
<dbReference type="RefSeq" id="WP_100542242.1">
    <property type="nucleotide sequence ID" value="NZ_PHQY01000322.1"/>
</dbReference>
<evidence type="ECO:0000313" key="3">
    <source>
        <dbReference type="Proteomes" id="UP000232101"/>
    </source>
</evidence>
<comment type="caution">
    <text evidence="2">The sequence shown here is derived from an EMBL/GenBank/DDBJ whole genome shotgun (WGS) entry which is preliminary data.</text>
</comment>
<dbReference type="EMBL" id="PHQY01000322">
    <property type="protein sequence ID" value="PJO44953.1"/>
    <property type="molecule type" value="Genomic_DNA"/>
</dbReference>
<evidence type="ECO:0000313" key="2">
    <source>
        <dbReference type="EMBL" id="PJO44953.1"/>
    </source>
</evidence>